<proteinExistence type="predicted"/>
<evidence type="ECO:0000313" key="2">
    <source>
        <dbReference type="Proteomes" id="UP001062846"/>
    </source>
</evidence>
<accession>A0ACC0PLJ5</accession>
<comment type="caution">
    <text evidence="1">The sequence shown here is derived from an EMBL/GenBank/DDBJ whole genome shotgun (WGS) entry which is preliminary data.</text>
</comment>
<organism evidence="1 2">
    <name type="scientific">Rhododendron molle</name>
    <name type="common">Chinese azalea</name>
    <name type="synonym">Azalea mollis</name>
    <dbReference type="NCBI Taxonomy" id="49168"/>
    <lineage>
        <taxon>Eukaryota</taxon>
        <taxon>Viridiplantae</taxon>
        <taxon>Streptophyta</taxon>
        <taxon>Embryophyta</taxon>
        <taxon>Tracheophyta</taxon>
        <taxon>Spermatophyta</taxon>
        <taxon>Magnoliopsida</taxon>
        <taxon>eudicotyledons</taxon>
        <taxon>Gunneridae</taxon>
        <taxon>Pentapetalae</taxon>
        <taxon>asterids</taxon>
        <taxon>Ericales</taxon>
        <taxon>Ericaceae</taxon>
        <taxon>Ericoideae</taxon>
        <taxon>Rhodoreae</taxon>
        <taxon>Rhododendron</taxon>
    </lineage>
</organism>
<gene>
    <name evidence="1" type="ORF">RHMOL_Rhmol03G0279300</name>
</gene>
<keyword evidence="2" id="KW-1185">Reference proteome</keyword>
<name>A0ACC0PLJ5_RHOML</name>
<evidence type="ECO:0000313" key="1">
    <source>
        <dbReference type="EMBL" id="KAI8565678.1"/>
    </source>
</evidence>
<reference evidence="1" key="1">
    <citation type="submission" date="2022-02" db="EMBL/GenBank/DDBJ databases">
        <title>Plant Genome Project.</title>
        <authorList>
            <person name="Zhang R.-G."/>
        </authorList>
    </citation>
    <scope>NUCLEOTIDE SEQUENCE</scope>
    <source>
        <strain evidence="1">AT1</strain>
    </source>
</reference>
<dbReference type="Proteomes" id="UP001062846">
    <property type="component" value="Chromosome 3"/>
</dbReference>
<dbReference type="EMBL" id="CM046390">
    <property type="protein sequence ID" value="KAI8565678.1"/>
    <property type="molecule type" value="Genomic_DNA"/>
</dbReference>
<sequence length="163" mass="18680">MAKPQQKQAFPNTTTTPPIIEHEQEGFDMDDGYPETSSATGCGCFRLFRFYCNSGGGEDSWRLLNNQRGDHHQTTWLESKLKDAKEFSEVVAGPKWKNFIRKLGKLFHKKEKRTTRQYDPYSYALNFDEGEEDDEYLGNGYSSRFVAAGPFSGDQERRSSVVL</sequence>
<protein>
    <submittedName>
        <fullName evidence="1">Uncharacterized protein</fullName>
    </submittedName>
</protein>